<dbReference type="AlphaFoldDB" id="A0A1H7I8J2"/>
<evidence type="ECO:0008006" key="3">
    <source>
        <dbReference type="Google" id="ProtNLM"/>
    </source>
</evidence>
<evidence type="ECO:0000313" key="2">
    <source>
        <dbReference type="Proteomes" id="UP000199506"/>
    </source>
</evidence>
<gene>
    <name evidence="1" type="ORF">SAMN05216439_1174</name>
</gene>
<accession>A0A1H7I8J2</accession>
<name>A0A1H7I8J2_9EURY</name>
<sequence>MSIALVENTIRDRIINGEGFVTKFVDIGQGSGKLNNGVLQAEKSDKYIQALSNKATFLEKTKLITSHNHKRQLDMMSFDIELEAGRINGTPQTLNDAQHPTFTDANFDAEELRALTGVHRTVLYDSIEGKNFMNTLTNTFAEANGLALERILLYGDKDSTDSSASSGYKVVDGIIKKVKTKSEISVEEIDLTATDSNPLKEVRRMFDLFPDKYKVDGGMACFVPPVLRRTLYRFVADNQDKYGREAIITKDGDLIVEDIPVIGIPQFSTLRNGFTKKPVLLTHKENIQWLADPDNIMVESQFMLRSNTYDIASTMFADINFAFKDATSLAWLKEA</sequence>
<evidence type="ECO:0000313" key="1">
    <source>
        <dbReference type="EMBL" id="SEK58883.1"/>
    </source>
</evidence>
<dbReference type="Proteomes" id="UP000199506">
    <property type="component" value="Unassembled WGS sequence"/>
</dbReference>
<reference evidence="1 2" key="1">
    <citation type="submission" date="2016-10" db="EMBL/GenBank/DDBJ databases">
        <authorList>
            <person name="de Groot N.N."/>
        </authorList>
    </citation>
    <scope>NUCLEOTIDE SEQUENCE [LARGE SCALE GENOMIC DNA]</scope>
    <source>
        <strain evidence="1 2">DSM 11978</strain>
    </source>
</reference>
<dbReference type="EMBL" id="FOAK01000003">
    <property type="protein sequence ID" value="SEK58883.1"/>
    <property type="molecule type" value="Genomic_DNA"/>
</dbReference>
<dbReference type="RefSeq" id="WP_091699028.1">
    <property type="nucleotide sequence ID" value="NZ_FOAK01000003.1"/>
</dbReference>
<organism evidence="1 2">
    <name type="scientific">Methanobrevibacter gottschalkii</name>
    <dbReference type="NCBI Taxonomy" id="190974"/>
    <lineage>
        <taxon>Archaea</taxon>
        <taxon>Methanobacteriati</taxon>
        <taxon>Methanobacteriota</taxon>
        <taxon>Methanomada group</taxon>
        <taxon>Methanobacteria</taxon>
        <taxon>Methanobacteriales</taxon>
        <taxon>Methanobacteriaceae</taxon>
        <taxon>Methanobrevibacter</taxon>
    </lineage>
</organism>
<dbReference type="STRING" id="190974.SAMN05216439_1174"/>
<proteinExistence type="predicted"/>
<protein>
    <recommendedName>
        <fullName evidence="3">Phage major capsid protein, HK97 family</fullName>
    </recommendedName>
</protein>